<evidence type="ECO:0000313" key="2">
    <source>
        <dbReference type="EMBL" id="CAB4279977.1"/>
    </source>
</evidence>
<dbReference type="AlphaFoldDB" id="A0A6J5UWH5"/>
<evidence type="ECO:0000313" key="3">
    <source>
        <dbReference type="Proteomes" id="UP000507222"/>
    </source>
</evidence>
<sequence length="61" mass="6806">MTSSSPRTVSLEDSTSEEEEDSIGEDKGDFTRKYVGDLWRATNREQVESTLRAAMPPIIAD</sequence>
<accession>A0A6J5UWH5</accession>
<feature type="region of interest" description="Disordered" evidence="1">
    <location>
        <begin position="1"/>
        <end position="29"/>
    </location>
</feature>
<proteinExistence type="predicted"/>
<organism evidence="2 3">
    <name type="scientific">Prunus armeniaca</name>
    <name type="common">Apricot</name>
    <name type="synonym">Armeniaca vulgaris</name>
    <dbReference type="NCBI Taxonomy" id="36596"/>
    <lineage>
        <taxon>Eukaryota</taxon>
        <taxon>Viridiplantae</taxon>
        <taxon>Streptophyta</taxon>
        <taxon>Embryophyta</taxon>
        <taxon>Tracheophyta</taxon>
        <taxon>Spermatophyta</taxon>
        <taxon>Magnoliopsida</taxon>
        <taxon>eudicotyledons</taxon>
        <taxon>Gunneridae</taxon>
        <taxon>Pentapetalae</taxon>
        <taxon>rosids</taxon>
        <taxon>fabids</taxon>
        <taxon>Rosales</taxon>
        <taxon>Rosaceae</taxon>
        <taxon>Amygdaloideae</taxon>
        <taxon>Amygdaleae</taxon>
        <taxon>Prunus</taxon>
    </lineage>
</organism>
<name>A0A6J5UWH5_PRUAR</name>
<dbReference type="EMBL" id="CAEKDK010000005">
    <property type="protein sequence ID" value="CAB4279977.1"/>
    <property type="molecule type" value="Genomic_DNA"/>
</dbReference>
<evidence type="ECO:0000256" key="1">
    <source>
        <dbReference type="SAM" id="MobiDB-lite"/>
    </source>
</evidence>
<reference evidence="2 3" key="1">
    <citation type="submission" date="2020-05" db="EMBL/GenBank/DDBJ databases">
        <authorList>
            <person name="Campoy J."/>
            <person name="Schneeberger K."/>
            <person name="Spophaly S."/>
        </authorList>
    </citation>
    <scope>NUCLEOTIDE SEQUENCE [LARGE SCALE GENOMIC DNA]</scope>
    <source>
        <strain evidence="2">PruArmRojPasFocal</strain>
    </source>
</reference>
<dbReference type="Proteomes" id="UP000507222">
    <property type="component" value="Unassembled WGS sequence"/>
</dbReference>
<gene>
    <name evidence="2" type="ORF">CURHAP_LOCUS32667</name>
</gene>
<protein>
    <submittedName>
        <fullName evidence="2">Uncharacterized protein</fullName>
    </submittedName>
</protein>
<feature type="compositionally biased region" description="Acidic residues" evidence="1">
    <location>
        <begin position="14"/>
        <end position="23"/>
    </location>
</feature>